<evidence type="ECO:0000256" key="13">
    <source>
        <dbReference type="RuleBase" id="RU000304"/>
    </source>
</evidence>
<dbReference type="PANTHER" id="PTHR24347">
    <property type="entry name" value="SERINE/THREONINE-PROTEIN KINASE"/>
    <property type="match status" value="1"/>
</dbReference>
<evidence type="ECO:0000256" key="5">
    <source>
        <dbReference type="ARBA" id="ARBA00022679"/>
    </source>
</evidence>
<keyword evidence="3 13" id="KW-0723">Serine/threonine-protein kinase</keyword>
<dbReference type="AlphaFoldDB" id="A0A835ZAV1"/>
<feature type="domain" description="Protein kinase" evidence="14">
    <location>
        <begin position="17"/>
        <end position="275"/>
    </location>
</feature>
<dbReference type="GO" id="GO:0005977">
    <property type="term" value="P:glycogen metabolic process"/>
    <property type="evidence" value="ECO:0007669"/>
    <property type="project" value="UniProtKB-KW"/>
</dbReference>
<keyword evidence="4" id="KW-0321">Glycogen metabolism</keyword>
<dbReference type="PROSITE" id="PS50011">
    <property type="entry name" value="PROTEIN_KINASE_DOM"/>
    <property type="match status" value="1"/>
</dbReference>
<evidence type="ECO:0000256" key="4">
    <source>
        <dbReference type="ARBA" id="ARBA00022600"/>
    </source>
</evidence>
<sequence length="326" mass="36812">MDRLKLVFSKDPCQKYYNMTRTLGQGSFATVKLATCKSDQSKWAIKVIKKTSLSPEDEEALQSEVSILQRVNHPNIVQLKEVFDSPNNFYMVMELCTGGELFDRIVTKEHYSEREARDCIRSIVEALKYCHDLGIVHRDLKPENLLYSDYDESKAVLKLADFGLAQLLNDNALMTAACGTPGYVAPEILEGRPYGKEVDMWGLGVISYILLCGFPPFYDESNKELFRAIKSGQYDYPSPFWDDVSHGAKDLIDHLLVLKPEKRYTAENVLAHSWMNEGLSGDVNLGHFKTNMKAYNARRKFRATILTVQMMNTLKPKSGGAVEAAG</sequence>
<dbReference type="GO" id="GO:0005524">
    <property type="term" value="F:ATP binding"/>
    <property type="evidence" value="ECO:0007669"/>
    <property type="project" value="UniProtKB-UniRule"/>
</dbReference>
<keyword evidence="7 15" id="KW-0418">Kinase</keyword>
<dbReference type="GO" id="GO:0004689">
    <property type="term" value="F:phosphorylase kinase activity"/>
    <property type="evidence" value="ECO:0007669"/>
    <property type="project" value="UniProtKB-EC"/>
</dbReference>
<evidence type="ECO:0000256" key="2">
    <source>
        <dbReference type="ARBA" id="ARBA00012432"/>
    </source>
</evidence>
<dbReference type="PROSITE" id="PS00108">
    <property type="entry name" value="PROTEIN_KINASE_ST"/>
    <property type="match status" value="1"/>
</dbReference>
<dbReference type="SUPFAM" id="SSF56112">
    <property type="entry name" value="Protein kinase-like (PK-like)"/>
    <property type="match status" value="1"/>
</dbReference>
<dbReference type="GO" id="GO:0005516">
    <property type="term" value="F:calmodulin binding"/>
    <property type="evidence" value="ECO:0007669"/>
    <property type="project" value="UniProtKB-KW"/>
</dbReference>
<evidence type="ECO:0000256" key="12">
    <source>
        <dbReference type="PROSITE-ProRule" id="PRU10141"/>
    </source>
</evidence>
<dbReference type="SMART" id="SM00220">
    <property type="entry name" value="S_TKc"/>
    <property type="match status" value="1"/>
</dbReference>
<feature type="binding site" evidence="12">
    <location>
        <position position="50"/>
    </location>
    <ligand>
        <name>ATP</name>
        <dbReference type="ChEBI" id="CHEBI:30616"/>
    </ligand>
</feature>
<dbReference type="PRINTS" id="PR01049">
    <property type="entry name" value="PHOSPHBKNASE"/>
</dbReference>
<proteinExistence type="inferred from homology"/>
<evidence type="ECO:0000256" key="11">
    <source>
        <dbReference type="ARBA" id="ARBA00025890"/>
    </source>
</evidence>
<dbReference type="CDD" id="cd05117">
    <property type="entry name" value="STKc_CAMK"/>
    <property type="match status" value="1"/>
</dbReference>
<evidence type="ECO:0000256" key="9">
    <source>
        <dbReference type="ARBA" id="ARBA00022860"/>
    </source>
</evidence>
<dbReference type="InterPro" id="IPR000719">
    <property type="entry name" value="Prot_kinase_dom"/>
</dbReference>
<dbReference type="Gene3D" id="1.10.510.10">
    <property type="entry name" value="Transferase(Phosphotransferase) domain 1"/>
    <property type="match status" value="1"/>
</dbReference>
<evidence type="ECO:0000313" key="16">
    <source>
        <dbReference type="Proteomes" id="UP000664859"/>
    </source>
</evidence>
<reference evidence="15" key="1">
    <citation type="submission" date="2021-02" db="EMBL/GenBank/DDBJ databases">
        <title>First Annotated Genome of the Yellow-green Alga Tribonema minus.</title>
        <authorList>
            <person name="Mahan K.M."/>
        </authorList>
    </citation>
    <scope>NUCLEOTIDE SEQUENCE</scope>
    <source>
        <strain evidence="15">UTEX B ZZ1240</strain>
    </source>
</reference>
<dbReference type="EC" id="2.7.11.19" evidence="2"/>
<dbReference type="FunFam" id="3.30.200.20:FF:000003">
    <property type="entry name" value="Non-specific serine/threonine protein kinase"/>
    <property type="match status" value="1"/>
</dbReference>
<keyword evidence="16" id="KW-1185">Reference proteome</keyword>
<comment type="caution">
    <text evidence="15">The sequence shown here is derived from an EMBL/GenBank/DDBJ whole genome shotgun (WGS) entry which is preliminary data.</text>
</comment>
<keyword evidence="8 12" id="KW-0067">ATP-binding</keyword>
<keyword evidence="6 12" id="KW-0547">Nucleotide-binding</keyword>
<accession>A0A835ZAV1</accession>
<dbReference type="Proteomes" id="UP000664859">
    <property type="component" value="Unassembled WGS sequence"/>
</dbReference>
<dbReference type="PROSITE" id="PS00107">
    <property type="entry name" value="PROTEIN_KINASE_ATP"/>
    <property type="match status" value="1"/>
</dbReference>
<name>A0A835ZAV1_9STRA</name>
<comment type="similarity">
    <text evidence="13">Belongs to the protein kinase superfamily.</text>
</comment>
<evidence type="ECO:0000256" key="3">
    <source>
        <dbReference type="ARBA" id="ARBA00022527"/>
    </source>
</evidence>
<dbReference type="Pfam" id="PF00069">
    <property type="entry name" value="Pkinase"/>
    <property type="match status" value="1"/>
</dbReference>
<keyword evidence="10" id="KW-0119">Carbohydrate metabolism</keyword>
<dbReference type="GO" id="GO:0005964">
    <property type="term" value="C:phosphorylase kinase complex"/>
    <property type="evidence" value="ECO:0007669"/>
    <property type="project" value="InterPro"/>
</dbReference>
<dbReference type="FunFam" id="1.10.510.10:FF:000026">
    <property type="entry name" value="Calcium/calmodulin-dependent protein kinase type 1"/>
    <property type="match status" value="1"/>
</dbReference>
<evidence type="ECO:0000259" key="14">
    <source>
        <dbReference type="PROSITE" id="PS50011"/>
    </source>
</evidence>
<evidence type="ECO:0000256" key="8">
    <source>
        <dbReference type="ARBA" id="ARBA00022840"/>
    </source>
</evidence>
<comment type="catalytic activity">
    <reaction evidence="1">
        <text>2 ATP + phosphorylase b = 2 ADP + phosphorylase a.</text>
        <dbReference type="EC" id="2.7.11.19"/>
    </reaction>
</comment>
<evidence type="ECO:0000256" key="6">
    <source>
        <dbReference type="ARBA" id="ARBA00022741"/>
    </source>
</evidence>
<dbReference type="InterPro" id="IPR017441">
    <property type="entry name" value="Protein_kinase_ATP_BS"/>
</dbReference>
<protein>
    <recommendedName>
        <fullName evidence="2">phosphorylase kinase</fullName>
        <ecNumber evidence="2">2.7.11.19</ecNumber>
    </recommendedName>
</protein>
<gene>
    <name evidence="15" type="ORF">JKP88DRAFT_260107</name>
</gene>
<dbReference type="EMBL" id="JAFCMP010000063">
    <property type="protein sequence ID" value="KAG5188797.1"/>
    <property type="molecule type" value="Genomic_DNA"/>
</dbReference>
<evidence type="ECO:0000256" key="10">
    <source>
        <dbReference type="ARBA" id="ARBA00023277"/>
    </source>
</evidence>
<evidence type="ECO:0000256" key="1">
    <source>
        <dbReference type="ARBA" id="ARBA00001674"/>
    </source>
</evidence>
<comment type="subunit">
    <text evidence="11">Hexadecamer of 4 heterotetramers, each composed of alpha, beta, gamma, and delta subunits. Alpha (PHKA1 or PHKA2) and beta (PHKB) are regulatory subunits, gamma (PHKG1 or PHKG2) is the catalytic subunit, and delta is calmodulin.</text>
</comment>
<organism evidence="15 16">
    <name type="scientific">Tribonema minus</name>
    <dbReference type="NCBI Taxonomy" id="303371"/>
    <lineage>
        <taxon>Eukaryota</taxon>
        <taxon>Sar</taxon>
        <taxon>Stramenopiles</taxon>
        <taxon>Ochrophyta</taxon>
        <taxon>PX clade</taxon>
        <taxon>Xanthophyceae</taxon>
        <taxon>Tribonematales</taxon>
        <taxon>Tribonemataceae</taxon>
        <taxon>Tribonema</taxon>
    </lineage>
</organism>
<dbReference type="InterPro" id="IPR011009">
    <property type="entry name" value="Kinase-like_dom_sf"/>
</dbReference>
<keyword evidence="9" id="KW-0112">Calmodulin-binding</keyword>
<dbReference type="OrthoDB" id="193931at2759"/>
<evidence type="ECO:0000313" key="15">
    <source>
        <dbReference type="EMBL" id="KAG5188797.1"/>
    </source>
</evidence>
<dbReference type="InterPro" id="IPR002291">
    <property type="entry name" value="Phosph_kin_gamma"/>
</dbReference>
<keyword evidence="5" id="KW-0808">Transferase</keyword>
<evidence type="ECO:0000256" key="7">
    <source>
        <dbReference type="ARBA" id="ARBA00022777"/>
    </source>
</evidence>
<dbReference type="InterPro" id="IPR008271">
    <property type="entry name" value="Ser/Thr_kinase_AS"/>
</dbReference>